<dbReference type="InterPro" id="IPR036979">
    <property type="entry name" value="CM_dom_sf"/>
</dbReference>
<evidence type="ECO:0000259" key="10">
    <source>
        <dbReference type="PROSITE" id="PS51171"/>
    </source>
</evidence>
<dbReference type="PANTHER" id="PTHR21022:SF19">
    <property type="entry name" value="PREPHENATE DEHYDRATASE-RELATED"/>
    <property type="match status" value="1"/>
</dbReference>
<dbReference type="SUPFAM" id="SSF55021">
    <property type="entry name" value="ACT-like"/>
    <property type="match status" value="1"/>
</dbReference>
<evidence type="ECO:0000256" key="2">
    <source>
        <dbReference type="ARBA" id="ARBA00013147"/>
    </source>
</evidence>
<dbReference type="PROSITE" id="PS51171">
    <property type="entry name" value="PREPHENATE_DEHYDR_3"/>
    <property type="match status" value="1"/>
</dbReference>
<dbReference type="GO" id="GO:0046417">
    <property type="term" value="P:chorismate metabolic process"/>
    <property type="evidence" value="ECO:0007669"/>
    <property type="project" value="InterPro"/>
</dbReference>
<keyword evidence="4" id="KW-0028">Amino-acid biosynthesis</keyword>
<dbReference type="STRING" id="1121421.SAMN02745123_00576"/>
<dbReference type="InterPro" id="IPR002701">
    <property type="entry name" value="CM_II_prokaryot"/>
</dbReference>
<dbReference type="GO" id="GO:0005737">
    <property type="term" value="C:cytoplasm"/>
    <property type="evidence" value="ECO:0007669"/>
    <property type="project" value="TreeGrafter"/>
</dbReference>
<dbReference type="FunFam" id="3.30.70.260:FF:000012">
    <property type="entry name" value="Prephenate dehydratase"/>
    <property type="match status" value="1"/>
</dbReference>
<evidence type="ECO:0000259" key="9">
    <source>
        <dbReference type="PROSITE" id="PS51168"/>
    </source>
</evidence>
<dbReference type="RefSeq" id="WP_072910772.1">
    <property type="nucleotide sequence ID" value="NZ_FRAR01000006.1"/>
</dbReference>
<evidence type="ECO:0000313" key="13">
    <source>
        <dbReference type="Proteomes" id="UP000183997"/>
    </source>
</evidence>
<dbReference type="PROSITE" id="PS51168">
    <property type="entry name" value="CHORISMATE_MUT_2"/>
    <property type="match status" value="1"/>
</dbReference>
<dbReference type="Pfam" id="PF01817">
    <property type="entry name" value="CM_2"/>
    <property type="match status" value="1"/>
</dbReference>
<feature type="domain" description="Prephenate dehydratase" evidence="10">
    <location>
        <begin position="3"/>
        <end position="183"/>
    </location>
</feature>
<dbReference type="UniPathway" id="UPA00121">
    <property type="reaction ID" value="UER00345"/>
</dbReference>
<evidence type="ECO:0000256" key="6">
    <source>
        <dbReference type="ARBA" id="ARBA00023222"/>
    </source>
</evidence>
<evidence type="ECO:0000256" key="4">
    <source>
        <dbReference type="ARBA" id="ARBA00022605"/>
    </source>
</evidence>
<dbReference type="Gene3D" id="3.30.70.260">
    <property type="match status" value="1"/>
</dbReference>
<keyword evidence="7" id="KW-0456">Lyase</keyword>
<dbReference type="Gene3D" id="3.40.190.10">
    <property type="entry name" value="Periplasmic binding protein-like II"/>
    <property type="match status" value="2"/>
</dbReference>
<dbReference type="SUPFAM" id="SSF53850">
    <property type="entry name" value="Periplasmic binding protein-like II"/>
    <property type="match status" value="1"/>
</dbReference>
<dbReference type="CDD" id="cd04905">
    <property type="entry name" value="ACT_CM-PDT"/>
    <property type="match status" value="1"/>
</dbReference>
<organism evidence="12 13">
    <name type="scientific">Desulforamulus aeronauticus DSM 10349</name>
    <dbReference type="NCBI Taxonomy" id="1121421"/>
    <lineage>
        <taxon>Bacteria</taxon>
        <taxon>Bacillati</taxon>
        <taxon>Bacillota</taxon>
        <taxon>Clostridia</taxon>
        <taxon>Eubacteriales</taxon>
        <taxon>Peptococcaceae</taxon>
        <taxon>Desulforamulus</taxon>
    </lineage>
</organism>
<dbReference type="PROSITE" id="PS00858">
    <property type="entry name" value="PREPHENATE_DEHYDR_2"/>
    <property type="match status" value="1"/>
</dbReference>
<evidence type="ECO:0000256" key="1">
    <source>
        <dbReference type="ARBA" id="ARBA00004741"/>
    </source>
</evidence>
<dbReference type="GO" id="GO:0004664">
    <property type="term" value="F:prephenate dehydratase activity"/>
    <property type="evidence" value="ECO:0007669"/>
    <property type="project" value="UniProtKB-EC"/>
</dbReference>
<evidence type="ECO:0000259" key="11">
    <source>
        <dbReference type="PROSITE" id="PS51671"/>
    </source>
</evidence>
<dbReference type="PROSITE" id="PS51671">
    <property type="entry name" value="ACT"/>
    <property type="match status" value="1"/>
</dbReference>
<dbReference type="Proteomes" id="UP000183997">
    <property type="component" value="Unassembled WGS sequence"/>
</dbReference>
<evidence type="ECO:0000256" key="5">
    <source>
        <dbReference type="ARBA" id="ARBA00023141"/>
    </source>
</evidence>
<protein>
    <recommendedName>
        <fullName evidence="3">Prephenate dehydratase</fullName>
        <ecNumber evidence="2">4.2.1.51</ecNumber>
    </recommendedName>
</protein>
<dbReference type="EC" id="4.2.1.51" evidence="2"/>
<dbReference type="Gene3D" id="1.20.59.10">
    <property type="entry name" value="Chorismate mutase"/>
    <property type="match status" value="1"/>
</dbReference>
<dbReference type="GO" id="GO:0004106">
    <property type="term" value="F:chorismate mutase activity"/>
    <property type="evidence" value="ECO:0007669"/>
    <property type="project" value="InterPro"/>
</dbReference>
<keyword evidence="13" id="KW-1185">Reference proteome</keyword>
<gene>
    <name evidence="12" type="ORF">SAMN02745123_00576</name>
</gene>
<dbReference type="Pfam" id="PF01842">
    <property type="entry name" value="ACT"/>
    <property type="match status" value="1"/>
</dbReference>
<dbReference type="InterPro" id="IPR018528">
    <property type="entry name" value="Preph_deHydtase_CS"/>
</dbReference>
<evidence type="ECO:0000256" key="7">
    <source>
        <dbReference type="ARBA" id="ARBA00023239"/>
    </source>
</evidence>
<evidence type="ECO:0000256" key="8">
    <source>
        <dbReference type="ARBA" id="ARBA00047848"/>
    </source>
</evidence>
<dbReference type="InterPro" id="IPR001086">
    <property type="entry name" value="Preph_deHydtase"/>
</dbReference>
<keyword evidence="5" id="KW-0057">Aromatic amino acid biosynthesis</keyword>
<dbReference type="EMBL" id="FRAR01000006">
    <property type="protein sequence ID" value="SHK07130.1"/>
    <property type="molecule type" value="Genomic_DNA"/>
</dbReference>
<dbReference type="FunFam" id="3.40.190.10:FF:000034">
    <property type="entry name" value="Chorismate mutase/prephenate dehydratase"/>
    <property type="match status" value="1"/>
</dbReference>
<reference evidence="13" key="1">
    <citation type="submission" date="2016-11" db="EMBL/GenBank/DDBJ databases">
        <authorList>
            <person name="Varghese N."/>
            <person name="Submissions S."/>
        </authorList>
    </citation>
    <scope>NUCLEOTIDE SEQUENCE [LARGE SCALE GENOMIC DNA]</scope>
    <source>
        <strain evidence="13">DSM 10349</strain>
    </source>
</reference>
<feature type="domain" description="ACT" evidence="11">
    <location>
        <begin position="196"/>
        <end position="273"/>
    </location>
</feature>
<comment type="pathway">
    <text evidence="1">Amino-acid biosynthesis; L-phenylalanine biosynthesis; phenylpyruvate from prephenate: step 1/1.</text>
</comment>
<feature type="domain" description="Chorismate mutase" evidence="9">
    <location>
        <begin position="284"/>
        <end position="372"/>
    </location>
</feature>
<dbReference type="SUPFAM" id="SSF48600">
    <property type="entry name" value="Chorismate mutase II"/>
    <property type="match status" value="1"/>
</dbReference>
<name>A0A1M6PGW2_9FIRM</name>
<comment type="catalytic activity">
    <reaction evidence="8">
        <text>prephenate + H(+) = 3-phenylpyruvate + CO2 + H2O</text>
        <dbReference type="Rhea" id="RHEA:21648"/>
        <dbReference type="ChEBI" id="CHEBI:15377"/>
        <dbReference type="ChEBI" id="CHEBI:15378"/>
        <dbReference type="ChEBI" id="CHEBI:16526"/>
        <dbReference type="ChEBI" id="CHEBI:18005"/>
        <dbReference type="ChEBI" id="CHEBI:29934"/>
        <dbReference type="EC" id="4.2.1.51"/>
    </reaction>
</comment>
<dbReference type="Pfam" id="PF00800">
    <property type="entry name" value="PDT"/>
    <property type="match status" value="1"/>
</dbReference>
<dbReference type="PROSITE" id="PS00857">
    <property type="entry name" value="PREPHENATE_DEHYDR_1"/>
    <property type="match status" value="1"/>
</dbReference>
<dbReference type="InterPro" id="IPR002912">
    <property type="entry name" value="ACT_dom"/>
</dbReference>
<dbReference type="NCBIfam" id="NF008865">
    <property type="entry name" value="PRK11898.1"/>
    <property type="match status" value="1"/>
</dbReference>
<dbReference type="InterPro" id="IPR045865">
    <property type="entry name" value="ACT-like_dom_sf"/>
</dbReference>
<dbReference type="AlphaFoldDB" id="A0A1M6PGW2"/>
<dbReference type="PANTHER" id="PTHR21022">
    <property type="entry name" value="PREPHENATE DEHYDRATASE P PROTEIN"/>
    <property type="match status" value="1"/>
</dbReference>
<dbReference type="OrthoDB" id="9802281at2"/>
<evidence type="ECO:0000256" key="3">
    <source>
        <dbReference type="ARBA" id="ARBA00021872"/>
    </source>
</evidence>
<dbReference type="InterPro" id="IPR036263">
    <property type="entry name" value="Chorismate_II_sf"/>
</dbReference>
<dbReference type="SMART" id="SM00830">
    <property type="entry name" value="CM_2"/>
    <property type="match status" value="1"/>
</dbReference>
<keyword evidence="6" id="KW-0584">Phenylalanine biosynthesis</keyword>
<proteinExistence type="predicted"/>
<dbReference type="GO" id="GO:0009094">
    <property type="term" value="P:L-phenylalanine biosynthetic process"/>
    <property type="evidence" value="ECO:0007669"/>
    <property type="project" value="UniProtKB-UniPathway"/>
</dbReference>
<dbReference type="CDD" id="cd13633">
    <property type="entry name" value="PBP2_Sa-PDT_like"/>
    <property type="match status" value="1"/>
</dbReference>
<accession>A0A1M6PGW2</accession>
<sequence>MRKIGYLGPRGTFSDQAALQYLGEEQAELVPCNTLEDVCRSVIEGICSEGILPIENLIEGSVNPVLDLLLETPQVTIQAEFMLPVAHYLLAPSERSLSEIKTVLSHPQALSQCRQYLANHLPQAILVPVESTALAAKRLVEEGGHGMAAIAPLASANRYGLAILDKNIQDQPHNCTRFVVIGTEPVPMKNDTYKTSLAVSAIDCPGALHSILKEFAWQGINLTRIESRPAKTYLGEYIFYIDLEGHRCQPEVAEVLQKLADESRGISILGSYPASRRLQGQEPEPSMATLQSLRSDIDLIDRQLVQLLGKRLKLVKRVGELEQQQGSVKEPSPPKEQQVQVAAIRQLAVQQGLSPDVVEKSYRLLLDYFVQI</sequence>
<evidence type="ECO:0000313" key="12">
    <source>
        <dbReference type="EMBL" id="SHK07130.1"/>
    </source>
</evidence>